<dbReference type="Pfam" id="PF18759">
    <property type="entry name" value="Plavaka"/>
    <property type="match status" value="1"/>
</dbReference>
<reference evidence="1" key="1">
    <citation type="submission" date="2020-05" db="EMBL/GenBank/DDBJ databases">
        <title>Phylogenomic resolution of chytrid fungi.</title>
        <authorList>
            <person name="Stajich J.E."/>
            <person name="Amses K."/>
            <person name="Simmons R."/>
            <person name="Seto K."/>
            <person name="Myers J."/>
            <person name="Bonds A."/>
            <person name="Quandt C.A."/>
            <person name="Barry K."/>
            <person name="Liu P."/>
            <person name="Grigoriev I."/>
            <person name="Longcore J.E."/>
            <person name="James T.Y."/>
        </authorList>
    </citation>
    <scope>NUCLEOTIDE SEQUENCE</scope>
    <source>
        <strain evidence="1">JEL0318</strain>
    </source>
</reference>
<accession>A0AAD5SC59</accession>
<protein>
    <submittedName>
        <fullName evidence="1">Uncharacterized protein</fullName>
    </submittedName>
</protein>
<evidence type="ECO:0000313" key="1">
    <source>
        <dbReference type="EMBL" id="KAJ3049702.1"/>
    </source>
</evidence>
<comment type="caution">
    <text evidence="1">The sequence shown here is derived from an EMBL/GenBank/DDBJ whole genome shotgun (WGS) entry which is preliminary data.</text>
</comment>
<evidence type="ECO:0000313" key="2">
    <source>
        <dbReference type="Proteomes" id="UP001212841"/>
    </source>
</evidence>
<name>A0AAD5SC59_9FUNG</name>
<dbReference type="EMBL" id="JADGJD010000607">
    <property type="protein sequence ID" value="KAJ3049702.1"/>
    <property type="molecule type" value="Genomic_DNA"/>
</dbReference>
<gene>
    <name evidence="1" type="ORF">HK097_009328</name>
</gene>
<dbReference type="Proteomes" id="UP001212841">
    <property type="component" value="Unassembled WGS sequence"/>
</dbReference>
<proteinExistence type="predicted"/>
<dbReference type="InterPro" id="IPR041078">
    <property type="entry name" value="Plavaka"/>
</dbReference>
<keyword evidence="2" id="KW-1185">Reference proteome</keyword>
<organism evidence="1 2">
    <name type="scientific">Rhizophlyctis rosea</name>
    <dbReference type="NCBI Taxonomy" id="64517"/>
    <lineage>
        <taxon>Eukaryota</taxon>
        <taxon>Fungi</taxon>
        <taxon>Fungi incertae sedis</taxon>
        <taxon>Chytridiomycota</taxon>
        <taxon>Chytridiomycota incertae sedis</taxon>
        <taxon>Chytridiomycetes</taxon>
        <taxon>Rhizophlyctidales</taxon>
        <taxon>Rhizophlyctidaceae</taxon>
        <taxon>Rhizophlyctis</taxon>
    </lineage>
</organism>
<sequence>MRAAKAVAEKFGEEKGVWEKIEVEVNGRKHILRHRNIVEAAEELLISNPVRMERGNHGTGTFADAPIGAIMMWSDKTNADHHGKQPVHAVIISLGNIALKDRHKPTSRRTIAYLPTFSGSSSSSSSSCTTTHKVAVFHACFHIILQPVLSQIPIGRYLPVFFHQRDHFLLASLVADWQEAGYLCGVKSTWAAKRCCVFCLLPSGEFASEDSREGMKRTADLMKPLVRKVQSLLLSGERGAKGKAAKIAGSLYPGTTLFGTFRISMFSPVV</sequence>
<dbReference type="AlphaFoldDB" id="A0AAD5SC59"/>